<dbReference type="Pfam" id="PF08124">
    <property type="entry name" value="Lyase_8_N"/>
    <property type="match status" value="1"/>
</dbReference>
<organism evidence="11 12">
    <name type="scientific">Alistipes intestinihominis</name>
    <dbReference type="NCBI Taxonomy" id="3133172"/>
    <lineage>
        <taxon>Bacteria</taxon>
        <taxon>Pseudomonadati</taxon>
        <taxon>Bacteroidota</taxon>
        <taxon>Bacteroidia</taxon>
        <taxon>Bacteroidales</taxon>
        <taxon>Rikenellaceae</taxon>
        <taxon>Alistipes</taxon>
    </lineage>
</organism>
<dbReference type="PANTHER" id="PTHR38481">
    <property type="entry name" value="HYALURONATE LYASE"/>
    <property type="match status" value="1"/>
</dbReference>
<comment type="subunit">
    <text evidence="3">Monomer.</text>
</comment>
<dbReference type="Pfam" id="PF02884">
    <property type="entry name" value="Lyase_8_C"/>
    <property type="match status" value="1"/>
</dbReference>
<protein>
    <submittedName>
        <fullName evidence="11">Polysaccharide lyase family 8 super-sandwich domain-containing protein</fullName>
    </submittedName>
</protein>
<keyword evidence="5" id="KW-0106">Calcium</keyword>
<evidence type="ECO:0000259" key="10">
    <source>
        <dbReference type="Pfam" id="PF08124"/>
    </source>
</evidence>
<evidence type="ECO:0000256" key="2">
    <source>
        <dbReference type="ARBA" id="ARBA00006699"/>
    </source>
</evidence>
<gene>
    <name evidence="11" type="ORF">WMO46_11580</name>
</gene>
<dbReference type="EMBL" id="JBBMFL010000014">
    <property type="protein sequence ID" value="MEQ2545583.1"/>
    <property type="molecule type" value="Genomic_DNA"/>
</dbReference>
<dbReference type="InterPro" id="IPR008929">
    <property type="entry name" value="Chondroitin_lyas"/>
</dbReference>
<comment type="cofactor">
    <cofactor evidence="1">
        <name>Ca(2+)</name>
        <dbReference type="ChEBI" id="CHEBI:29108"/>
    </cofactor>
</comment>
<dbReference type="InterPro" id="IPR011071">
    <property type="entry name" value="Lyase_8-like_C"/>
</dbReference>
<evidence type="ECO:0000259" key="9">
    <source>
        <dbReference type="Pfam" id="PF02884"/>
    </source>
</evidence>
<evidence type="ECO:0000259" key="8">
    <source>
        <dbReference type="Pfam" id="PF02278"/>
    </source>
</evidence>
<dbReference type="InterPro" id="IPR038970">
    <property type="entry name" value="Lyase_8"/>
</dbReference>
<dbReference type="RefSeq" id="WP_349094408.1">
    <property type="nucleotide sequence ID" value="NZ_JBBMFL010000014.1"/>
</dbReference>
<dbReference type="PANTHER" id="PTHR38481:SF1">
    <property type="entry name" value="HYALURONATE LYASE"/>
    <property type="match status" value="1"/>
</dbReference>
<dbReference type="InterPro" id="IPR011013">
    <property type="entry name" value="Gal_mutarotase_sf_dom"/>
</dbReference>
<dbReference type="SUPFAM" id="SSF74650">
    <property type="entry name" value="Galactose mutarotase-like"/>
    <property type="match status" value="1"/>
</dbReference>
<dbReference type="Proteomes" id="UP001460202">
    <property type="component" value="Unassembled WGS sequence"/>
</dbReference>
<evidence type="ECO:0000256" key="3">
    <source>
        <dbReference type="ARBA" id="ARBA00011245"/>
    </source>
</evidence>
<dbReference type="Gene3D" id="2.60.220.10">
    <property type="entry name" value="Polysaccharide lyase family 8-like, C-terminal"/>
    <property type="match status" value="1"/>
</dbReference>
<dbReference type="GO" id="GO:0016829">
    <property type="term" value="F:lyase activity"/>
    <property type="evidence" value="ECO:0007669"/>
    <property type="project" value="UniProtKB-KW"/>
</dbReference>
<dbReference type="InterPro" id="IPR004103">
    <property type="entry name" value="Lyase_8_C"/>
</dbReference>
<dbReference type="InterPro" id="IPR014718">
    <property type="entry name" value="GH-type_carb-bd"/>
</dbReference>
<dbReference type="InterPro" id="IPR012970">
    <property type="entry name" value="Lyase_8_alpha_N"/>
</dbReference>
<dbReference type="InterPro" id="IPR003159">
    <property type="entry name" value="Lyase_8_central_dom"/>
</dbReference>
<dbReference type="Gene3D" id="1.50.10.100">
    <property type="entry name" value="Chondroitin AC/alginate lyase"/>
    <property type="match status" value="1"/>
</dbReference>
<dbReference type="Pfam" id="PF02278">
    <property type="entry name" value="Lyase_8"/>
    <property type="match status" value="1"/>
</dbReference>
<evidence type="ECO:0000313" key="11">
    <source>
        <dbReference type="EMBL" id="MEQ2545583.1"/>
    </source>
</evidence>
<feature type="signal peptide" evidence="7">
    <location>
        <begin position="1"/>
        <end position="18"/>
    </location>
</feature>
<proteinExistence type="inferred from homology"/>
<dbReference type="SUPFAM" id="SSF48230">
    <property type="entry name" value="Chondroitin AC/alginate lyase"/>
    <property type="match status" value="1"/>
</dbReference>
<evidence type="ECO:0000256" key="1">
    <source>
        <dbReference type="ARBA" id="ARBA00001913"/>
    </source>
</evidence>
<evidence type="ECO:0000256" key="7">
    <source>
        <dbReference type="SAM" id="SignalP"/>
    </source>
</evidence>
<comment type="caution">
    <text evidence="11">The sequence shown here is derived from an EMBL/GenBank/DDBJ whole genome shotgun (WGS) entry which is preliminary data.</text>
</comment>
<evidence type="ECO:0000256" key="5">
    <source>
        <dbReference type="ARBA" id="ARBA00022837"/>
    </source>
</evidence>
<feature type="domain" description="Polysaccharide lyase family 8 central" evidence="8">
    <location>
        <begin position="360"/>
        <end position="611"/>
    </location>
</feature>
<accession>A0ABV1GZS6</accession>
<feature type="chain" id="PRO_5046435699" evidence="7">
    <location>
        <begin position="19"/>
        <end position="721"/>
    </location>
</feature>
<dbReference type="SUPFAM" id="SSF49863">
    <property type="entry name" value="Hyaluronate lyase-like, C-terminal domain"/>
    <property type="match status" value="1"/>
</dbReference>
<keyword evidence="12" id="KW-1185">Reference proteome</keyword>
<feature type="domain" description="Polysaccharide lyase family 8 C-terminal" evidence="9">
    <location>
        <begin position="628"/>
        <end position="683"/>
    </location>
</feature>
<feature type="domain" description="Polysaccharide lyase 8 N-terminal alpha-helical" evidence="10">
    <location>
        <begin position="84"/>
        <end position="319"/>
    </location>
</feature>
<reference evidence="11 12" key="1">
    <citation type="submission" date="2024-03" db="EMBL/GenBank/DDBJ databases">
        <title>Human intestinal bacterial collection.</title>
        <authorList>
            <person name="Pauvert C."/>
            <person name="Hitch T.C.A."/>
            <person name="Clavel T."/>
        </authorList>
    </citation>
    <scope>NUCLEOTIDE SEQUENCE [LARGE SCALE GENOMIC DNA]</scope>
    <source>
        <strain evidence="11 12">CLA-KB-H122</strain>
    </source>
</reference>
<keyword evidence="6 11" id="KW-0456">Lyase</keyword>
<evidence type="ECO:0000256" key="6">
    <source>
        <dbReference type="ARBA" id="ARBA00023239"/>
    </source>
</evidence>
<name>A0ABV1GZS6_9BACT</name>
<dbReference type="Gene3D" id="2.70.98.10">
    <property type="match status" value="1"/>
</dbReference>
<comment type="similarity">
    <text evidence="2">Belongs to the polysaccharide lyase 8 family.</text>
</comment>
<evidence type="ECO:0000313" key="12">
    <source>
        <dbReference type="Proteomes" id="UP001460202"/>
    </source>
</evidence>
<evidence type="ECO:0000256" key="4">
    <source>
        <dbReference type="ARBA" id="ARBA00022729"/>
    </source>
</evidence>
<sequence>MKRFLTYAALLACSAVHAGTGSLDALRAAFVRASTASYAPDRQLAERFIECSDSGRANDVLLLQLYMSVHLPAEEVRRLLGLIDEQGRWSDIDYADRTRGRWQPTLHLTRLYALAKLWADPGSESYRSQRLRDVLHAGIGLWLRIDPRCPNWWHNEIGVPKKLTAILLMLGDEATPEEIAGGLRILKRSQFGRTGQNKVWLAGNNLMKGLLTDDGELVQRARDAIAEEIRLTTGEGIQPDWSFHQHGPQIQFGNYGLAYAESISFWFRVLEGSPYAFPAEQYDIVRRLLTDGICRSVWQGTMDPSFCGRQVFIDAGRGKALSLAVTARNMAATGRPGSREFARIAKRNLRPGGREAAGSSYYWRSDCGIHRSKRWYASVRMHSERTVGFEMTNRENLLANFSADGALLTMQHGAEYENIFACWDWRRVPGTTAYDDGAPIKCSDDADEKRNRSRWVGGLAADGLLCTTMELRRDSLRAVKSNFLFEEIVVALGSGIRNDAPPRELFTTLEQNRLRGEVVAGTSGGRLSIPEERPTGRSFRPGEVQWIHHDGRGYLLLDEQEVRLSTAMQHGKWDPIDPFYRDRADSARIFKCWVEHRCDTAGSYAYAILPCRNAKQTARTAAKRPVELLRNDDACQAVKYGRTICAVFRRPGSVGAGGLTLRVDAPAVVAIDLRTKRIAASSPCASALNVSLSDGKRRRAASLSLPDGDAMQGATVCGRLK</sequence>
<keyword evidence="4 7" id="KW-0732">Signal</keyword>